<evidence type="ECO:0000313" key="5">
    <source>
        <dbReference type="Proteomes" id="UP000027186"/>
    </source>
</evidence>
<dbReference type="PANTHER" id="PTHR42964">
    <property type="entry name" value="ENOYL-COA HYDRATASE"/>
    <property type="match status" value="1"/>
</dbReference>
<evidence type="ECO:0000313" key="6">
    <source>
        <dbReference type="Proteomes" id="UP000236268"/>
    </source>
</evidence>
<protein>
    <submittedName>
        <fullName evidence="4">Enoyl-CoA hydratase</fullName>
    </submittedName>
</protein>
<evidence type="ECO:0000256" key="1">
    <source>
        <dbReference type="ARBA" id="ARBA00005254"/>
    </source>
</evidence>
<evidence type="ECO:0000256" key="2">
    <source>
        <dbReference type="SAM" id="Phobius"/>
    </source>
</evidence>
<dbReference type="Pfam" id="PF00378">
    <property type="entry name" value="ECH_1"/>
    <property type="match status" value="1"/>
</dbReference>
<dbReference type="AlphaFoldDB" id="A0A060DNU9"/>
<reference evidence="3 5" key="1">
    <citation type="journal article" date="2014" name="Genome Announc.">
        <title>Complete Genome Sequence of the Model Rhizosphere Strain Azospirillum brasilense Az39, Successfully Applied in Agriculture.</title>
        <authorList>
            <person name="Rivera D."/>
            <person name="Revale S."/>
            <person name="Molina R."/>
            <person name="Gualpa J."/>
            <person name="Puente M."/>
            <person name="Maroniche G."/>
            <person name="Paris G."/>
            <person name="Baker D."/>
            <person name="Clavijo B."/>
            <person name="McLay K."/>
            <person name="Spaepen S."/>
            <person name="Perticari A."/>
            <person name="Vazquez M."/>
            <person name="Wisniewski-Dye F."/>
            <person name="Watkins C."/>
            <person name="Martinez-Abarca F."/>
            <person name="Vanderleyden J."/>
            <person name="Cassan F."/>
        </authorList>
    </citation>
    <scope>NUCLEOTIDE SEQUENCE [LARGE SCALE GENOMIC DNA]</scope>
    <source>
        <strain evidence="3 5">Az39</strain>
        <plasmid evidence="3">AbAZ39_p3</plasmid>
    </source>
</reference>
<dbReference type="SUPFAM" id="SSF52096">
    <property type="entry name" value="ClpP/crotonase"/>
    <property type="match status" value="1"/>
</dbReference>
<geneLocation type="plasmid" evidence="4">
    <name>p2unnamed</name>
</geneLocation>
<dbReference type="InterPro" id="IPR029045">
    <property type="entry name" value="ClpP/crotonase-like_dom_sf"/>
</dbReference>
<dbReference type="Proteomes" id="UP000027186">
    <property type="component" value="Plasmid AbAZ39_p3"/>
</dbReference>
<dbReference type="GO" id="GO:0003824">
    <property type="term" value="F:catalytic activity"/>
    <property type="evidence" value="ECO:0007669"/>
    <property type="project" value="UniProtKB-ARBA"/>
</dbReference>
<sequence length="260" mass="28613">MTETTLLVRDDADRVTVTFNRPGRGNAFNMRLLAELNAVLDRIEAESRPRLVVIEGRDGVFCKGLDLQDLLEAGDRPGGGPEPDHSARLYIETLRRLTLFPRLVVAVVDGAAIAGGLGFVAASDVAVATPRSQFSLPEAVWGLVPACVGLYVLRRTGFQAAYRLALTTELIAAPEALSLGLVDQVTETPEEVLRRLSVKAGRLAPATVGDIKRYFRAIGAIDPEREERAVMETDRLMADARVREAITDYVRYQRFPWNRP</sequence>
<dbReference type="Proteomes" id="UP000236268">
    <property type="component" value="Unassembled WGS sequence"/>
</dbReference>
<feature type="transmembrane region" description="Helical" evidence="2">
    <location>
        <begin position="134"/>
        <end position="153"/>
    </location>
</feature>
<dbReference type="Gene3D" id="3.90.226.10">
    <property type="entry name" value="2-enoyl-CoA Hydratase, Chain A, domain 1"/>
    <property type="match status" value="1"/>
</dbReference>
<name>A0A060DNU9_9PROT</name>
<keyword evidence="3" id="KW-0614">Plasmid</keyword>
<feature type="transmembrane region" description="Helical" evidence="2">
    <location>
        <begin position="103"/>
        <end position="122"/>
    </location>
</feature>
<dbReference type="RefSeq" id="WP_040137367.1">
    <property type="nucleotide sequence ID" value="NZ_CP007796.1"/>
</dbReference>
<dbReference type="PANTHER" id="PTHR42964:SF1">
    <property type="entry name" value="POLYKETIDE BIOSYNTHESIS ENOYL-COA HYDRATASE PKSH-RELATED"/>
    <property type="match status" value="1"/>
</dbReference>
<keyword evidence="2" id="KW-1133">Transmembrane helix</keyword>
<gene>
    <name evidence="3" type="ORF">ABAZ39_27210</name>
    <name evidence="4" type="ORF">C1S70_06205</name>
</gene>
<dbReference type="CDD" id="cd06558">
    <property type="entry name" value="crotonase-like"/>
    <property type="match status" value="1"/>
</dbReference>
<comment type="similarity">
    <text evidence="1">Belongs to the enoyl-CoA hydratase/isomerase family.</text>
</comment>
<keyword evidence="2" id="KW-0812">Transmembrane</keyword>
<dbReference type="InterPro" id="IPR051683">
    <property type="entry name" value="Enoyl-CoA_Hydratase/Isomerase"/>
</dbReference>
<geneLocation type="plasmid" evidence="3 5">
    <name>AbAZ39_p3</name>
</geneLocation>
<evidence type="ECO:0000313" key="3">
    <source>
        <dbReference type="EMBL" id="AIB15561.1"/>
    </source>
</evidence>
<dbReference type="KEGG" id="abq:ABAZ39_27210"/>
<reference evidence="4 6" key="2">
    <citation type="submission" date="2018-01" db="EMBL/GenBank/DDBJ databases">
        <title>Whole genome sequence of Azospirillum brasilense REC3 isolated from strawberry roots.</title>
        <authorList>
            <person name="Fontana C.A."/>
            <person name="Salazar S.M."/>
            <person name="Bassi D."/>
            <person name="Puglisi E."/>
            <person name="Lovaisa N.C."/>
            <person name="Toffoli L.M."/>
            <person name="Pedraza R."/>
            <person name="Cocconcelli P.S."/>
        </authorList>
    </citation>
    <scope>NUCLEOTIDE SEQUENCE [LARGE SCALE GENOMIC DNA]</scope>
    <source>
        <strain evidence="4 6">REC3</strain>
        <plasmid evidence="4">p2unnamed</plasmid>
    </source>
</reference>
<dbReference type="EMBL" id="POWG01000004">
    <property type="protein sequence ID" value="PNQ99950.1"/>
    <property type="molecule type" value="Genomic_DNA"/>
</dbReference>
<dbReference type="EMBL" id="CP007796">
    <property type="protein sequence ID" value="AIB15561.1"/>
    <property type="molecule type" value="Genomic_DNA"/>
</dbReference>
<evidence type="ECO:0000313" key="4">
    <source>
        <dbReference type="EMBL" id="PNQ99950.1"/>
    </source>
</evidence>
<dbReference type="Gene3D" id="6.10.30.40">
    <property type="match status" value="1"/>
</dbReference>
<accession>A0A2K1G577</accession>
<accession>A0A060DNU9</accession>
<dbReference type="InterPro" id="IPR001753">
    <property type="entry name" value="Enoyl-CoA_hydra/iso"/>
</dbReference>
<dbReference type="OrthoDB" id="9795613at2"/>
<proteinExistence type="inferred from homology"/>
<keyword evidence="2" id="KW-0472">Membrane</keyword>
<organism evidence="3 5">
    <name type="scientific">Azospirillum argentinense</name>
    <dbReference type="NCBI Taxonomy" id="2970906"/>
    <lineage>
        <taxon>Bacteria</taxon>
        <taxon>Pseudomonadati</taxon>
        <taxon>Pseudomonadota</taxon>
        <taxon>Alphaproteobacteria</taxon>
        <taxon>Rhodospirillales</taxon>
        <taxon>Azospirillaceae</taxon>
        <taxon>Azospirillum</taxon>
    </lineage>
</organism>